<comment type="subcellular location">
    <subcellularLocation>
        <location evidence="1">Cell membrane</location>
        <topology evidence="1">Single-pass type I membrane protein</topology>
    </subcellularLocation>
</comment>
<dbReference type="FunFam" id="3.30.430.20:FF:000002">
    <property type="entry name" value="Cysteine-rich receptor-like protein kinase 10"/>
    <property type="match status" value="1"/>
</dbReference>
<evidence type="ECO:0000256" key="15">
    <source>
        <dbReference type="ARBA" id="ARBA00023170"/>
    </source>
</evidence>
<keyword evidence="20" id="KW-1185">Reference proteome</keyword>
<evidence type="ECO:0000256" key="10">
    <source>
        <dbReference type="ARBA" id="ARBA00022741"/>
    </source>
</evidence>
<dbReference type="Gene3D" id="3.30.430.20">
    <property type="entry name" value="Gnk2 domain, C-X8-C-X2-C motif"/>
    <property type="match status" value="2"/>
</dbReference>
<accession>W9SLJ1</accession>
<dbReference type="Proteomes" id="UP000030645">
    <property type="component" value="Unassembled WGS sequence"/>
</dbReference>
<evidence type="ECO:0000259" key="17">
    <source>
        <dbReference type="PROSITE" id="PS50011"/>
    </source>
</evidence>
<name>W9SLJ1_9ROSA</name>
<dbReference type="InterPro" id="IPR038408">
    <property type="entry name" value="GNK2_sf"/>
</dbReference>
<dbReference type="PROSITE" id="PS51473">
    <property type="entry name" value="GNK2"/>
    <property type="match status" value="2"/>
</dbReference>
<dbReference type="GO" id="GO:0005886">
    <property type="term" value="C:plasma membrane"/>
    <property type="evidence" value="ECO:0007669"/>
    <property type="project" value="UniProtKB-SubCell"/>
</dbReference>
<dbReference type="SUPFAM" id="SSF56112">
    <property type="entry name" value="Protein kinase-like (PK-like)"/>
    <property type="match status" value="1"/>
</dbReference>
<dbReference type="GO" id="GO:0005524">
    <property type="term" value="F:ATP binding"/>
    <property type="evidence" value="ECO:0007669"/>
    <property type="project" value="UniProtKB-KW"/>
</dbReference>
<comment type="similarity">
    <text evidence="2">In the N-terminal section; belongs to the leguminous lectin family.</text>
</comment>
<evidence type="ECO:0000313" key="19">
    <source>
        <dbReference type="EMBL" id="EXC34337.1"/>
    </source>
</evidence>
<keyword evidence="12" id="KW-0067">ATP-binding</keyword>
<keyword evidence="9" id="KW-0677">Repeat</keyword>
<evidence type="ECO:0000256" key="14">
    <source>
        <dbReference type="ARBA" id="ARBA00023136"/>
    </source>
</evidence>
<keyword evidence="13" id="KW-1133">Transmembrane helix</keyword>
<dbReference type="GO" id="GO:0002229">
    <property type="term" value="P:defense response to oomycetes"/>
    <property type="evidence" value="ECO:0007669"/>
    <property type="project" value="UniProtKB-ARBA"/>
</dbReference>
<keyword evidence="7" id="KW-0812">Transmembrane</keyword>
<sequence>MGFTFPNFKRFAIAAISSRQLSVLCSVYAPVIQSSAQPTFQYEQCQNHKGNYTTNSTYQGNLNRVLSILPSRGNGNGFYNSSYGRNSDKVYATGLCRGDIEPNGCRNCLVKSAQILTLVCPNKKEAIGGFDECMLRCSNLPSLGVMETSPIFHSWSTESVSSIYLNGFFRDLRILLDELKNRAAAGGPLRKYATGNTSAPEFQIIYALAQCRPDLSQLGCNNCLDKAFQDIPRYYGKVGGRVVTPSCNFRYEVYRFYGHAYDAPPATQPPPPPLTEAGATIGKKSNTSGNSIIVVATAATAVLIISLGVYSRVKKSYKKVEASSSDDDDKEEEVEFGTADCLRFDFRTVRVATGNFSERNKIGQSVHGPVYRGKLRSTGQQIAVKRFYKNGLHIDYFKNEVLLLSRLQHRNVVRLLGFCLKENERLLVYEFPKMSLDDLLSAEHEHLAWETRYKIIRGIAQGLLYLHEDSRLRIIHYDLNASNIWLDEDMNPKISDFGVAKLIGVYESEDTRKLLNTVGYIAAKYLRNGPISTEVDVFSFGQLILEIASGRTCGFSEHRGEDYEHPLVSYARRNWREGTLSNLVDPQMKDGPSKLDEILRCVDIGMLCIQESAADRPTMSSVVHMLNCDLFHFP</sequence>
<dbReference type="GO" id="GO:0004674">
    <property type="term" value="F:protein serine/threonine kinase activity"/>
    <property type="evidence" value="ECO:0007669"/>
    <property type="project" value="UniProtKB-KW"/>
</dbReference>
<keyword evidence="8" id="KW-0732">Signal</keyword>
<evidence type="ECO:0000256" key="13">
    <source>
        <dbReference type="ARBA" id="ARBA00022989"/>
    </source>
</evidence>
<comment type="similarity">
    <text evidence="3">In the C-terminal section; belongs to the protein kinase superfamily. Ser/Thr protein kinase family.</text>
</comment>
<dbReference type="Gene3D" id="1.10.510.10">
    <property type="entry name" value="Transferase(Phosphotransferase) domain 1"/>
    <property type="match status" value="1"/>
</dbReference>
<evidence type="ECO:0000256" key="3">
    <source>
        <dbReference type="ARBA" id="ARBA00010217"/>
    </source>
</evidence>
<keyword evidence="4" id="KW-1003">Cell membrane</keyword>
<keyword evidence="14" id="KW-0472">Membrane</keyword>
<evidence type="ECO:0000313" key="20">
    <source>
        <dbReference type="Proteomes" id="UP000030645"/>
    </source>
</evidence>
<feature type="domain" description="Protein kinase" evidence="17">
    <location>
        <begin position="356"/>
        <end position="627"/>
    </location>
</feature>
<proteinExistence type="inferred from homology"/>
<evidence type="ECO:0000256" key="1">
    <source>
        <dbReference type="ARBA" id="ARBA00004251"/>
    </source>
</evidence>
<dbReference type="InterPro" id="IPR002902">
    <property type="entry name" value="GNK2"/>
</dbReference>
<keyword evidence="5" id="KW-0723">Serine/threonine-protein kinase</keyword>
<dbReference type="FunFam" id="3.30.430.20:FF:000003">
    <property type="entry name" value="Cysteine-rich RLK (RECEPTOR-like protein kinase) 10"/>
    <property type="match status" value="1"/>
</dbReference>
<evidence type="ECO:0000256" key="11">
    <source>
        <dbReference type="ARBA" id="ARBA00022777"/>
    </source>
</evidence>
<evidence type="ECO:0000256" key="12">
    <source>
        <dbReference type="ARBA" id="ARBA00022840"/>
    </source>
</evidence>
<gene>
    <name evidence="19" type="ORF">L484_006692</name>
</gene>
<dbReference type="InterPro" id="IPR000719">
    <property type="entry name" value="Prot_kinase_dom"/>
</dbReference>
<feature type="domain" description="Gnk2-homologous" evidence="18">
    <location>
        <begin position="148"/>
        <end position="256"/>
    </location>
</feature>
<evidence type="ECO:0000256" key="9">
    <source>
        <dbReference type="ARBA" id="ARBA00022737"/>
    </source>
</evidence>
<dbReference type="PANTHER" id="PTHR27002:SF1073">
    <property type="entry name" value="CYSTEINE-RICH RECEPTOR-LIKE PROTEIN KINASE 29"/>
    <property type="match status" value="1"/>
</dbReference>
<dbReference type="Gene3D" id="3.30.200.20">
    <property type="entry name" value="Phosphorylase Kinase, domain 1"/>
    <property type="match status" value="1"/>
</dbReference>
<organism evidence="19 20">
    <name type="scientific">Morus notabilis</name>
    <dbReference type="NCBI Taxonomy" id="981085"/>
    <lineage>
        <taxon>Eukaryota</taxon>
        <taxon>Viridiplantae</taxon>
        <taxon>Streptophyta</taxon>
        <taxon>Embryophyta</taxon>
        <taxon>Tracheophyta</taxon>
        <taxon>Spermatophyta</taxon>
        <taxon>Magnoliopsida</taxon>
        <taxon>eudicotyledons</taxon>
        <taxon>Gunneridae</taxon>
        <taxon>Pentapetalae</taxon>
        <taxon>rosids</taxon>
        <taxon>fabids</taxon>
        <taxon>Rosales</taxon>
        <taxon>Moraceae</taxon>
        <taxon>Moreae</taxon>
        <taxon>Morus</taxon>
    </lineage>
</organism>
<dbReference type="eggNOG" id="ENOG502QWDY">
    <property type="taxonomic scope" value="Eukaryota"/>
</dbReference>
<evidence type="ECO:0000256" key="6">
    <source>
        <dbReference type="ARBA" id="ARBA00022679"/>
    </source>
</evidence>
<evidence type="ECO:0000256" key="16">
    <source>
        <dbReference type="ARBA" id="ARBA00023180"/>
    </source>
</evidence>
<evidence type="ECO:0000256" key="5">
    <source>
        <dbReference type="ARBA" id="ARBA00022527"/>
    </source>
</evidence>
<dbReference type="CDD" id="cd23509">
    <property type="entry name" value="Gnk2-like"/>
    <property type="match status" value="2"/>
</dbReference>
<keyword evidence="16" id="KW-0325">Glycoprotein</keyword>
<dbReference type="InterPro" id="IPR011009">
    <property type="entry name" value="Kinase-like_dom_sf"/>
</dbReference>
<evidence type="ECO:0000256" key="8">
    <source>
        <dbReference type="ARBA" id="ARBA00022729"/>
    </source>
</evidence>
<dbReference type="PROSITE" id="PS50011">
    <property type="entry name" value="PROTEIN_KINASE_DOM"/>
    <property type="match status" value="1"/>
</dbReference>
<feature type="domain" description="Gnk2-homologous" evidence="18">
    <location>
        <begin position="40"/>
        <end position="142"/>
    </location>
</feature>
<dbReference type="Pfam" id="PF00069">
    <property type="entry name" value="Pkinase"/>
    <property type="match status" value="1"/>
</dbReference>
<evidence type="ECO:0000256" key="4">
    <source>
        <dbReference type="ARBA" id="ARBA00022475"/>
    </source>
</evidence>
<keyword evidence="6" id="KW-0808">Transferase</keyword>
<dbReference type="EMBL" id="KE346349">
    <property type="protein sequence ID" value="EXC34337.1"/>
    <property type="molecule type" value="Genomic_DNA"/>
</dbReference>
<keyword evidence="15 19" id="KW-0675">Receptor</keyword>
<dbReference type="PANTHER" id="PTHR27002">
    <property type="entry name" value="RECEPTOR-LIKE SERINE/THREONINE-PROTEIN KINASE SD1-8"/>
    <property type="match status" value="1"/>
</dbReference>
<reference evidence="20" key="1">
    <citation type="submission" date="2013-01" db="EMBL/GenBank/DDBJ databases">
        <title>Draft Genome Sequence of a Mulberry Tree, Morus notabilis C.K. Schneid.</title>
        <authorList>
            <person name="He N."/>
            <person name="Zhao S."/>
        </authorList>
    </citation>
    <scope>NUCLEOTIDE SEQUENCE</scope>
</reference>
<keyword evidence="11 19" id="KW-0418">Kinase</keyword>
<dbReference type="AlphaFoldDB" id="W9SLJ1"/>
<evidence type="ECO:0000256" key="2">
    <source>
        <dbReference type="ARBA" id="ARBA00008536"/>
    </source>
</evidence>
<dbReference type="FunFam" id="1.10.510.10:FF:000240">
    <property type="entry name" value="Lectin-domain containing receptor kinase A4.3"/>
    <property type="match status" value="1"/>
</dbReference>
<protein>
    <submittedName>
        <fullName evidence="19">Cysteine-rich receptor-like protein kinase 29</fullName>
    </submittedName>
</protein>
<keyword evidence="10" id="KW-0547">Nucleotide-binding</keyword>
<evidence type="ECO:0000259" key="18">
    <source>
        <dbReference type="PROSITE" id="PS51473"/>
    </source>
</evidence>
<dbReference type="Pfam" id="PF01657">
    <property type="entry name" value="Stress-antifung"/>
    <property type="match status" value="2"/>
</dbReference>
<evidence type="ECO:0000256" key="7">
    <source>
        <dbReference type="ARBA" id="ARBA00022692"/>
    </source>
</evidence>